<gene>
    <name evidence="2" type="ORF">SBRY_10523</name>
</gene>
<protein>
    <submittedName>
        <fullName evidence="2">Uncharacterized protein</fullName>
    </submittedName>
</protein>
<dbReference type="AlphaFoldDB" id="A0A9W4ECH5"/>
<evidence type="ECO:0000313" key="2">
    <source>
        <dbReference type="EMBL" id="CAG7602392.1"/>
    </source>
</evidence>
<organism evidence="2 3">
    <name type="scientific">Actinacidiphila bryophytorum</name>
    <dbReference type="NCBI Taxonomy" id="1436133"/>
    <lineage>
        <taxon>Bacteria</taxon>
        <taxon>Bacillati</taxon>
        <taxon>Actinomycetota</taxon>
        <taxon>Actinomycetes</taxon>
        <taxon>Kitasatosporales</taxon>
        <taxon>Streptomycetaceae</taxon>
        <taxon>Actinacidiphila</taxon>
    </lineage>
</organism>
<keyword evidence="3" id="KW-1185">Reference proteome</keyword>
<evidence type="ECO:0000313" key="3">
    <source>
        <dbReference type="Proteomes" id="UP001153328"/>
    </source>
</evidence>
<evidence type="ECO:0000256" key="1">
    <source>
        <dbReference type="SAM" id="MobiDB-lite"/>
    </source>
</evidence>
<dbReference type="Proteomes" id="UP001153328">
    <property type="component" value="Unassembled WGS sequence"/>
</dbReference>
<sequence>MHRDPGRPVTVPGRHRHPGVHQRGGLGLRQPERRRQRTRLPRQGHRLRQLPPVHHLARHRRRDDLVHQLGRLRRQHLVQRRRPPRPLHAVTARH</sequence>
<feature type="region of interest" description="Disordered" evidence="1">
    <location>
        <begin position="1"/>
        <end position="45"/>
    </location>
</feature>
<comment type="caution">
    <text evidence="2">The sequence shown here is derived from an EMBL/GenBank/DDBJ whole genome shotgun (WGS) entry which is preliminary data.</text>
</comment>
<accession>A0A9W4ECH5</accession>
<feature type="region of interest" description="Disordered" evidence="1">
    <location>
        <begin position="73"/>
        <end position="94"/>
    </location>
</feature>
<feature type="compositionally biased region" description="Basic residues" evidence="1">
    <location>
        <begin position="32"/>
        <end position="45"/>
    </location>
</feature>
<reference evidence="2" key="1">
    <citation type="submission" date="2021-06" db="EMBL/GenBank/DDBJ databases">
        <authorList>
            <person name="Arsene-Ploetze F."/>
        </authorList>
    </citation>
    <scope>NUCLEOTIDE SEQUENCE</scope>
    <source>
        <strain evidence="2">SBRY1</strain>
    </source>
</reference>
<name>A0A9W4ECH5_9ACTN</name>
<dbReference type="EMBL" id="CAJVAX010000001">
    <property type="protein sequence ID" value="CAG7602392.1"/>
    <property type="molecule type" value="Genomic_DNA"/>
</dbReference>
<proteinExistence type="predicted"/>